<feature type="compositionally biased region" description="Low complexity" evidence="1">
    <location>
        <begin position="366"/>
        <end position="385"/>
    </location>
</feature>
<feature type="domain" description="Mammalian cell entry C-terminal" evidence="3">
    <location>
        <begin position="144"/>
        <end position="314"/>
    </location>
</feature>
<dbReference type="InterPro" id="IPR005693">
    <property type="entry name" value="Mce"/>
</dbReference>
<evidence type="ECO:0000256" key="1">
    <source>
        <dbReference type="SAM" id="MobiDB-lite"/>
    </source>
</evidence>
<accession>A0A6I4WN07</accession>
<gene>
    <name evidence="4" type="ORF">GQ466_29055</name>
</gene>
<comment type="caution">
    <text evidence="4">The sequence shown here is derived from an EMBL/GenBank/DDBJ whole genome shotgun (WGS) entry which is preliminary data.</text>
</comment>
<feature type="domain" description="Mce/MlaD" evidence="2">
    <location>
        <begin position="60"/>
        <end position="136"/>
    </location>
</feature>
<dbReference type="InterPro" id="IPR024516">
    <property type="entry name" value="Mce_C"/>
</dbReference>
<dbReference type="Pfam" id="PF02470">
    <property type="entry name" value="MlaD"/>
    <property type="match status" value="1"/>
</dbReference>
<name>A0A6I4WN07_9ACTN</name>
<dbReference type="RefSeq" id="WP_161106258.1">
    <property type="nucleotide sequence ID" value="NZ_JBHLYI010000020.1"/>
</dbReference>
<dbReference type="AlphaFoldDB" id="A0A6I4WN07"/>
<evidence type="ECO:0000313" key="4">
    <source>
        <dbReference type="EMBL" id="MXQ68072.1"/>
    </source>
</evidence>
<protein>
    <submittedName>
        <fullName evidence="4">MCE family protein</fullName>
    </submittedName>
</protein>
<dbReference type="PANTHER" id="PTHR33371">
    <property type="entry name" value="INTERMEMBRANE PHOSPHOLIPID TRANSPORT SYSTEM BINDING PROTEIN MLAD-RELATED"/>
    <property type="match status" value="1"/>
</dbReference>
<evidence type="ECO:0000313" key="5">
    <source>
        <dbReference type="Proteomes" id="UP000431901"/>
    </source>
</evidence>
<dbReference type="Proteomes" id="UP000431901">
    <property type="component" value="Unassembled WGS sequence"/>
</dbReference>
<dbReference type="Pfam" id="PF11887">
    <property type="entry name" value="Mce4_CUP1"/>
    <property type="match status" value="1"/>
</dbReference>
<proteinExistence type="predicted"/>
<dbReference type="EMBL" id="WUTW01000010">
    <property type="protein sequence ID" value="MXQ68072.1"/>
    <property type="molecule type" value="Genomic_DNA"/>
</dbReference>
<dbReference type="GO" id="GO:0005576">
    <property type="term" value="C:extracellular region"/>
    <property type="evidence" value="ECO:0007669"/>
    <property type="project" value="TreeGrafter"/>
</dbReference>
<feature type="region of interest" description="Disordered" evidence="1">
    <location>
        <begin position="345"/>
        <end position="385"/>
    </location>
</feature>
<keyword evidence="5" id="KW-1185">Reference proteome</keyword>
<organism evidence="4 5">
    <name type="scientific">Actinomadura rayongensis</name>
    <dbReference type="NCBI Taxonomy" id="1429076"/>
    <lineage>
        <taxon>Bacteria</taxon>
        <taxon>Bacillati</taxon>
        <taxon>Actinomycetota</taxon>
        <taxon>Actinomycetes</taxon>
        <taxon>Streptosporangiales</taxon>
        <taxon>Thermomonosporaceae</taxon>
        <taxon>Actinomadura</taxon>
    </lineage>
</organism>
<dbReference type="InterPro" id="IPR003399">
    <property type="entry name" value="Mce/MlaD"/>
</dbReference>
<dbReference type="OrthoDB" id="9774928at2"/>
<dbReference type="PANTHER" id="PTHR33371:SF15">
    <property type="entry name" value="LIPOPROTEIN LPRN"/>
    <property type="match status" value="1"/>
</dbReference>
<evidence type="ECO:0000259" key="3">
    <source>
        <dbReference type="Pfam" id="PF11887"/>
    </source>
</evidence>
<evidence type="ECO:0000259" key="2">
    <source>
        <dbReference type="Pfam" id="PF02470"/>
    </source>
</evidence>
<dbReference type="InterPro" id="IPR052336">
    <property type="entry name" value="MlaD_Phospholipid_Transporter"/>
</dbReference>
<sequence length="385" mass="40193">MTSEHATQEARGLPARRKRPVRRAVTVAVAGAVAAGTLSGCNLNVQSMPLPGGADIGDHPYTWTATFANVLNLVPQSSVKVNNVAVGRVTKVSLPTNGWSARVTMLVNRKVKLPANAYASLEQSSLLGEKFIALSAPATGATGSLGDHAAIPVERTNRNVEVEEVLGALSAVLNGGGISQIRTITKEMNNAISGNEPQIRSLLERLSTLTVKLDANKGNITAAIDGLARLSATMGSRTKEIGTVLDDLEPGLKVLDQQRGQLVAMLGSLDRLSTVAVRTLNASKDDIVADLKALEPIVRKLADSGRDLPRALQVLLTFPFTDASLKAVKGDYMNVYLHITAQPGTQLIPPITPPPDPGKKGGDGGTAARPATSPTLPLPAAGEAS</sequence>
<dbReference type="NCBIfam" id="TIGR00996">
    <property type="entry name" value="Mtu_fam_mce"/>
    <property type="match status" value="1"/>
</dbReference>
<reference evidence="4 5" key="1">
    <citation type="submission" date="2019-12" db="EMBL/GenBank/DDBJ databases">
        <title>Nocardia macrotermitis sp. nov. and Nocardia aurantia sp. nov., isolated from the gut of the fungus growing-termite Macrotermes natalensis.</title>
        <authorList>
            <person name="Christine B."/>
            <person name="Rene B."/>
        </authorList>
    </citation>
    <scope>NUCLEOTIDE SEQUENCE [LARGE SCALE GENOMIC DNA]</scope>
    <source>
        <strain evidence="4 5">DSM 102126</strain>
    </source>
</reference>